<accession>D8UI54</accession>
<dbReference type="PRINTS" id="PR01415">
    <property type="entry name" value="ANKYRIN"/>
</dbReference>
<dbReference type="STRING" id="3068.D8UI54"/>
<dbReference type="InParanoid" id="D8UI54"/>
<dbReference type="SMART" id="SM00248">
    <property type="entry name" value="ANK"/>
    <property type="match status" value="2"/>
</dbReference>
<dbReference type="PANTHER" id="PTHR24171">
    <property type="entry name" value="ANKYRIN REPEAT DOMAIN-CONTAINING PROTEIN 39-RELATED"/>
    <property type="match status" value="1"/>
</dbReference>
<dbReference type="RefSeq" id="XP_002958323.1">
    <property type="nucleotide sequence ID" value="XM_002958277.1"/>
</dbReference>
<keyword evidence="1" id="KW-0677">Repeat</keyword>
<dbReference type="PROSITE" id="PS50104">
    <property type="entry name" value="TIR"/>
    <property type="match status" value="1"/>
</dbReference>
<dbReference type="GO" id="GO:0007165">
    <property type="term" value="P:signal transduction"/>
    <property type="evidence" value="ECO:0007669"/>
    <property type="project" value="InterPro"/>
</dbReference>
<dbReference type="Gene3D" id="1.25.40.20">
    <property type="entry name" value="Ankyrin repeat-containing domain"/>
    <property type="match status" value="1"/>
</dbReference>
<dbReference type="AlphaFoldDB" id="D8UI54"/>
<feature type="region of interest" description="Disordered" evidence="4">
    <location>
        <begin position="1"/>
        <end position="32"/>
    </location>
</feature>
<evidence type="ECO:0000259" key="5">
    <source>
        <dbReference type="PROSITE" id="PS50104"/>
    </source>
</evidence>
<protein>
    <recommendedName>
        <fullName evidence="5">TIR domain-containing protein</fullName>
    </recommendedName>
</protein>
<dbReference type="SUPFAM" id="SSF52200">
    <property type="entry name" value="Toll/Interleukin receptor TIR domain"/>
    <property type="match status" value="1"/>
</dbReference>
<evidence type="ECO:0000256" key="1">
    <source>
        <dbReference type="ARBA" id="ARBA00022737"/>
    </source>
</evidence>
<evidence type="ECO:0000256" key="2">
    <source>
        <dbReference type="ARBA" id="ARBA00023043"/>
    </source>
</evidence>
<feature type="domain" description="TIR" evidence="5">
    <location>
        <begin position="35"/>
        <end position="186"/>
    </location>
</feature>
<gene>
    <name evidence="6" type="ORF">VOLCADRAFT_99597</name>
</gene>
<feature type="region of interest" description="Disordered" evidence="4">
    <location>
        <begin position="311"/>
        <end position="331"/>
    </location>
</feature>
<evidence type="ECO:0000256" key="4">
    <source>
        <dbReference type="SAM" id="MobiDB-lite"/>
    </source>
</evidence>
<organism evidence="7">
    <name type="scientific">Volvox carteri f. nagariensis</name>
    <dbReference type="NCBI Taxonomy" id="3068"/>
    <lineage>
        <taxon>Eukaryota</taxon>
        <taxon>Viridiplantae</taxon>
        <taxon>Chlorophyta</taxon>
        <taxon>core chlorophytes</taxon>
        <taxon>Chlorophyceae</taxon>
        <taxon>CS clade</taxon>
        <taxon>Chlamydomonadales</taxon>
        <taxon>Volvocaceae</taxon>
        <taxon>Volvox</taxon>
    </lineage>
</organism>
<name>D8UI54_VOLCA</name>
<dbReference type="Pfam" id="PF12796">
    <property type="entry name" value="Ank_2"/>
    <property type="match status" value="1"/>
</dbReference>
<feature type="region of interest" description="Disordered" evidence="4">
    <location>
        <begin position="181"/>
        <end position="200"/>
    </location>
</feature>
<dbReference type="OrthoDB" id="548600at2759"/>
<dbReference type="eggNOG" id="KOG4177">
    <property type="taxonomic scope" value="Eukaryota"/>
</dbReference>
<feature type="compositionally biased region" description="Low complexity" evidence="4">
    <location>
        <begin position="1"/>
        <end position="13"/>
    </location>
</feature>
<evidence type="ECO:0000313" key="6">
    <source>
        <dbReference type="EMBL" id="EFJ40616.1"/>
    </source>
</evidence>
<evidence type="ECO:0000313" key="7">
    <source>
        <dbReference type="Proteomes" id="UP000001058"/>
    </source>
</evidence>
<dbReference type="Pfam" id="PF13676">
    <property type="entry name" value="TIR_2"/>
    <property type="match status" value="1"/>
</dbReference>
<dbReference type="SUPFAM" id="SSF48403">
    <property type="entry name" value="Ankyrin repeat"/>
    <property type="match status" value="1"/>
</dbReference>
<feature type="repeat" description="ANK" evidence="3">
    <location>
        <begin position="390"/>
        <end position="422"/>
    </location>
</feature>
<dbReference type="InterPro" id="IPR036770">
    <property type="entry name" value="Ankyrin_rpt-contain_sf"/>
</dbReference>
<dbReference type="InterPro" id="IPR000157">
    <property type="entry name" value="TIR_dom"/>
</dbReference>
<proteinExistence type="predicted"/>
<dbReference type="Proteomes" id="UP000001058">
    <property type="component" value="Unassembled WGS sequence"/>
</dbReference>
<reference evidence="6 7" key="1">
    <citation type="journal article" date="2010" name="Science">
        <title>Genomic analysis of organismal complexity in the multicellular green alga Volvox carteri.</title>
        <authorList>
            <person name="Prochnik S.E."/>
            <person name="Umen J."/>
            <person name="Nedelcu A.M."/>
            <person name="Hallmann A."/>
            <person name="Miller S.M."/>
            <person name="Nishii I."/>
            <person name="Ferris P."/>
            <person name="Kuo A."/>
            <person name="Mitros T."/>
            <person name="Fritz-Laylin L.K."/>
            <person name="Hellsten U."/>
            <person name="Chapman J."/>
            <person name="Simakov O."/>
            <person name="Rensing S.A."/>
            <person name="Terry A."/>
            <person name="Pangilinan J."/>
            <person name="Kapitonov V."/>
            <person name="Jurka J."/>
            <person name="Salamov A."/>
            <person name="Shapiro H."/>
            <person name="Schmutz J."/>
            <person name="Grimwood J."/>
            <person name="Lindquist E."/>
            <person name="Lucas S."/>
            <person name="Grigoriev I.V."/>
            <person name="Schmitt R."/>
            <person name="Kirk D."/>
            <person name="Rokhsar D.S."/>
        </authorList>
    </citation>
    <scope>NUCLEOTIDE SEQUENCE [LARGE SCALE GENOMIC DNA]</scope>
    <source>
        <strain evidence="7">f. Nagariensis / Eve</strain>
    </source>
</reference>
<evidence type="ECO:0000256" key="3">
    <source>
        <dbReference type="PROSITE-ProRule" id="PRU00023"/>
    </source>
</evidence>
<dbReference type="Gene3D" id="3.40.50.10140">
    <property type="entry name" value="Toll/interleukin-1 receptor homology (TIR) domain"/>
    <property type="match status" value="1"/>
</dbReference>
<dbReference type="PROSITE" id="PS50297">
    <property type="entry name" value="ANK_REP_REGION"/>
    <property type="match status" value="2"/>
</dbReference>
<dbReference type="PROSITE" id="PS50088">
    <property type="entry name" value="ANK_REPEAT"/>
    <property type="match status" value="2"/>
</dbReference>
<dbReference type="GeneID" id="9620916"/>
<dbReference type="InterPro" id="IPR035897">
    <property type="entry name" value="Toll_tir_struct_dom_sf"/>
</dbReference>
<dbReference type="InterPro" id="IPR002110">
    <property type="entry name" value="Ankyrin_rpt"/>
</dbReference>
<feature type="compositionally biased region" description="Gly residues" evidence="4">
    <location>
        <begin position="181"/>
        <end position="198"/>
    </location>
</feature>
<feature type="non-terminal residue" evidence="6">
    <location>
        <position position="455"/>
    </location>
</feature>
<dbReference type="KEGG" id="vcn:VOLCADRAFT_99597"/>
<dbReference type="EMBL" id="GL378411">
    <property type="protein sequence ID" value="EFJ40616.1"/>
    <property type="molecule type" value="Genomic_DNA"/>
</dbReference>
<keyword evidence="7" id="KW-1185">Reference proteome</keyword>
<feature type="repeat" description="ANK" evidence="3">
    <location>
        <begin position="423"/>
        <end position="455"/>
    </location>
</feature>
<sequence length="455" mass="47321">MPSSSGGRSWSRSQQEQDVFRRNLASTRSPSPSVNHYQIVISYQKKDICVKNYNGGDGGLVWDLRDALQQLGYAVLPAGPGPASVVEDEGNEGEGPRWATQVAKAIPNCEVVLVICTPGYGESKWSLREVDLADRHQRRIIPVWLSGGYPPPAVEPYVASLPRVPKGPLSLAALMGEVRRGGQGTDPGMHGPGPGPGQGRVAAAAAAYRRPDRAEVLRGVVEEMAALLRRYGCNPRVVRPAGMPYLPAVPKNGSSGSKQSAAGCVSLALGLRSGSGVAGQDSLDRPRCTATDAFTIPPTAAAASAAASADAVATTRSMEEEEEDEGERGAAGTAELLTVTAATAAAAAESSGLPTTAAAAALMKACLAFDLVRIGQLLEGGVSVNVADESGWTALHRAAYRGNVVLVEVLVRAGADVEARTRLGDTPLHVGSRQSNPLIARVLREAGADVNSRGQ</sequence>
<keyword evidence="2 3" id="KW-0040">ANK repeat</keyword>